<protein>
    <submittedName>
        <fullName evidence="2">Uncharacterized protein</fullName>
    </submittedName>
</protein>
<organism evidence="2 3">
    <name type="scientific">Chlamydia buteonis</name>
    <dbReference type="NCBI Taxonomy" id="2494525"/>
    <lineage>
        <taxon>Bacteria</taxon>
        <taxon>Pseudomonadati</taxon>
        <taxon>Chlamydiota</taxon>
        <taxon>Chlamydiia</taxon>
        <taxon>Chlamydiales</taxon>
        <taxon>Chlamydiaceae</taxon>
        <taxon>Chlamydia/Chlamydophila group</taxon>
        <taxon>Chlamydia</taxon>
    </lineage>
</organism>
<evidence type="ECO:0000313" key="2">
    <source>
        <dbReference type="EMBL" id="QXE27606.1"/>
    </source>
</evidence>
<dbReference type="EMBL" id="CP067334">
    <property type="protein sequence ID" value="QXE27606.1"/>
    <property type="molecule type" value="Genomic_DNA"/>
</dbReference>
<evidence type="ECO:0000313" key="3">
    <source>
        <dbReference type="Proteomes" id="UP000683565"/>
    </source>
</evidence>
<dbReference type="Proteomes" id="UP000683565">
    <property type="component" value="Chromosome"/>
</dbReference>
<name>A0ABX8LCT7_9CHLA</name>
<dbReference type="RefSeq" id="WP_165478202.1">
    <property type="nucleotide sequence ID" value="NZ_CAAAFM010000001.1"/>
</dbReference>
<sequence length="52" mass="5483">MLSSVDTQELSNATTESPIATQTTTEPSPQHPPKVLSGSLVIYPSEDNKPAS</sequence>
<accession>A0ABX8LCT7</accession>
<feature type="compositionally biased region" description="Polar residues" evidence="1">
    <location>
        <begin position="1"/>
        <end position="28"/>
    </location>
</feature>
<gene>
    <name evidence="2" type="ORF">JJJ19_02975</name>
</gene>
<evidence type="ECO:0000256" key="1">
    <source>
        <dbReference type="SAM" id="MobiDB-lite"/>
    </source>
</evidence>
<reference evidence="2" key="1">
    <citation type="submission" date="2021-01" db="EMBL/GenBank/DDBJ databases">
        <title>Chlamydial infections in birds of prey presented to California wildlife rehabilitation facilities.</title>
        <authorList>
            <person name="Seibert B.A."/>
            <person name="Keel M.K."/>
            <person name="Kelly T.R."/>
            <person name="Nilsen R.A."/>
            <person name="Pesti D.R."/>
            <person name="Ciembor P.X."/>
            <person name="Gregory C.R."/>
            <person name="Ritchie B.W."/>
            <person name="Hawkins M.G."/>
        </authorList>
    </citation>
    <scope>NUCLEOTIDE SEQUENCE [LARGE SCALE GENOMIC DNA]</scope>
    <source>
        <strain evidence="2">SWA</strain>
    </source>
</reference>
<feature type="region of interest" description="Disordered" evidence="1">
    <location>
        <begin position="1"/>
        <end position="52"/>
    </location>
</feature>
<proteinExistence type="predicted"/>
<keyword evidence="3" id="KW-1185">Reference proteome</keyword>